<protein>
    <submittedName>
        <fullName evidence="2">Uncharacterized protein</fullName>
    </submittedName>
</protein>
<feature type="transmembrane region" description="Helical" evidence="1">
    <location>
        <begin position="21"/>
        <end position="39"/>
    </location>
</feature>
<dbReference type="Proteomes" id="UP000237000">
    <property type="component" value="Unassembled WGS sequence"/>
</dbReference>
<dbReference type="InParanoid" id="A0A2P5DLN7"/>
<evidence type="ECO:0000256" key="1">
    <source>
        <dbReference type="SAM" id="Phobius"/>
    </source>
</evidence>
<reference evidence="3" key="1">
    <citation type="submission" date="2016-06" db="EMBL/GenBank/DDBJ databases">
        <title>Parallel loss of symbiosis genes in relatives of nitrogen-fixing non-legume Parasponia.</title>
        <authorList>
            <person name="Van Velzen R."/>
            <person name="Holmer R."/>
            <person name="Bu F."/>
            <person name="Rutten L."/>
            <person name="Van Zeijl A."/>
            <person name="Liu W."/>
            <person name="Santuari L."/>
            <person name="Cao Q."/>
            <person name="Sharma T."/>
            <person name="Shen D."/>
            <person name="Roswanjaya Y."/>
            <person name="Wardhani T."/>
            <person name="Kalhor M.S."/>
            <person name="Jansen J."/>
            <person name="Van den Hoogen J."/>
            <person name="Gungor B."/>
            <person name="Hartog M."/>
            <person name="Hontelez J."/>
            <person name="Verver J."/>
            <person name="Yang W.-C."/>
            <person name="Schijlen E."/>
            <person name="Repin R."/>
            <person name="Schilthuizen M."/>
            <person name="Schranz E."/>
            <person name="Heidstra R."/>
            <person name="Miyata K."/>
            <person name="Fedorova E."/>
            <person name="Kohlen W."/>
            <person name="Bisseling T."/>
            <person name="Smit S."/>
            <person name="Geurts R."/>
        </authorList>
    </citation>
    <scope>NUCLEOTIDE SEQUENCE [LARGE SCALE GENOMIC DNA]</scope>
    <source>
        <strain evidence="3">cv. RG33-2</strain>
    </source>
</reference>
<comment type="caution">
    <text evidence="2">The sequence shown here is derived from an EMBL/GenBank/DDBJ whole genome shotgun (WGS) entry which is preliminary data.</text>
</comment>
<organism evidence="2 3">
    <name type="scientific">Trema orientale</name>
    <name type="common">Charcoal tree</name>
    <name type="synonym">Celtis orientalis</name>
    <dbReference type="NCBI Taxonomy" id="63057"/>
    <lineage>
        <taxon>Eukaryota</taxon>
        <taxon>Viridiplantae</taxon>
        <taxon>Streptophyta</taxon>
        <taxon>Embryophyta</taxon>
        <taxon>Tracheophyta</taxon>
        <taxon>Spermatophyta</taxon>
        <taxon>Magnoliopsida</taxon>
        <taxon>eudicotyledons</taxon>
        <taxon>Gunneridae</taxon>
        <taxon>Pentapetalae</taxon>
        <taxon>rosids</taxon>
        <taxon>fabids</taxon>
        <taxon>Rosales</taxon>
        <taxon>Cannabaceae</taxon>
        <taxon>Trema</taxon>
    </lineage>
</organism>
<dbReference type="AlphaFoldDB" id="A0A2P5DLN7"/>
<proteinExistence type="predicted"/>
<accession>A0A2P5DLN7</accession>
<sequence length="60" mass="6733">RRGQLEDLRPTGEVSEDYMTVDLFDLIITIVVFFFSGGGDGGTWVKAWFSSIDHGRTHEA</sequence>
<keyword evidence="3" id="KW-1185">Reference proteome</keyword>
<keyword evidence="1" id="KW-1133">Transmembrane helix</keyword>
<dbReference type="EMBL" id="JXTC01000262">
    <property type="protein sequence ID" value="PON74194.1"/>
    <property type="molecule type" value="Genomic_DNA"/>
</dbReference>
<name>A0A2P5DLN7_TREOI</name>
<evidence type="ECO:0000313" key="2">
    <source>
        <dbReference type="EMBL" id="PON74194.1"/>
    </source>
</evidence>
<gene>
    <name evidence="2" type="ORF">TorRG33x02_247730</name>
</gene>
<keyword evidence="1" id="KW-0812">Transmembrane</keyword>
<feature type="non-terminal residue" evidence="2">
    <location>
        <position position="1"/>
    </location>
</feature>
<evidence type="ECO:0000313" key="3">
    <source>
        <dbReference type="Proteomes" id="UP000237000"/>
    </source>
</evidence>
<keyword evidence="1" id="KW-0472">Membrane</keyword>